<dbReference type="PROSITE" id="PS51257">
    <property type="entry name" value="PROKAR_LIPOPROTEIN"/>
    <property type="match status" value="1"/>
</dbReference>
<dbReference type="EMBL" id="ATFE01000003">
    <property type="protein sequence ID" value="EPF29846.1"/>
    <property type="molecule type" value="Genomic_DNA"/>
</dbReference>
<feature type="signal peptide" evidence="3">
    <location>
        <begin position="1"/>
        <end position="25"/>
    </location>
</feature>
<protein>
    <submittedName>
        <fullName evidence="4">Uncharacterized protein</fullName>
    </submittedName>
</protein>
<accession>A0AA87NNN3</accession>
<name>A0AA87NNN3_TREMD</name>
<dbReference type="PROSITE" id="PS51450">
    <property type="entry name" value="LRR"/>
    <property type="match status" value="1"/>
</dbReference>
<dbReference type="SUPFAM" id="SSF52058">
    <property type="entry name" value="L domain-like"/>
    <property type="match status" value="1"/>
</dbReference>
<evidence type="ECO:0000256" key="3">
    <source>
        <dbReference type="SAM" id="SignalP"/>
    </source>
</evidence>
<feature type="chain" id="PRO_5041638578" evidence="3">
    <location>
        <begin position="26"/>
        <end position="511"/>
    </location>
</feature>
<dbReference type="PANTHER" id="PTHR24366:SF96">
    <property type="entry name" value="LEUCINE RICH REPEAT CONTAINING 53"/>
    <property type="match status" value="1"/>
</dbReference>
<dbReference type="Gene3D" id="3.80.10.10">
    <property type="entry name" value="Ribonuclease Inhibitor"/>
    <property type="match status" value="2"/>
</dbReference>
<keyword evidence="3" id="KW-0732">Signal</keyword>
<evidence type="ECO:0000313" key="4">
    <source>
        <dbReference type="EMBL" id="EPF29846.1"/>
    </source>
</evidence>
<dbReference type="InterPro" id="IPR032675">
    <property type="entry name" value="LRR_dom_sf"/>
</dbReference>
<reference evidence="4 5" key="1">
    <citation type="submission" date="2013-04" db="EMBL/GenBank/DDBJ databases">
        <title>The Genome Sequence of Treponema medium ATCC 700293.</title>
        <authorList>
            <consortium name="The Broad Institute Genomics Platform"/>
            <person name="Earl A."/>
            <person name="Ward D."/>
            <person name="Feldgarden M."/>
            <person name="Gevers D."/>
            <person name="Leonetti C."/>
            <person name="Blanton J.M."/>
            <person name="Dewhirst F.E."/>
            <person name="Izard J."/>
            <person name="Walker B."/>
            <person name="Young S."/>
            <person name="Zeng Q."/>
            <person name="Gargeya S."/>
            <person name="Fitzgerald M."/>
            <person name="Haas B."/>
            <person name="Abouelleil A."/>
            <person name="Allen A.W."/>
            <person name="Alvarado L."/>
            <person name="Arachchi H.M."/>
            <person name="Berlin A.M."/>
            <person name="Chapman S.B."/>
            <person name="Gainer-Dewar J."/>
            <person name="Goldberg J."/>
            <person name="Griggs A."/>
            <person name="Gujja S."/>
            <person name="Hansen M."/>
            <person name="Howarth C."/>
            <person name="Imamovic A."/>
            <person name="Ireland A."/>
            <person name="Larimer J."/>
            <person name="McCowan C."/>
            <person name="Murphy C."/>
            <person name="Pearson M."/>
            <person name="Poon T.W."/>
            <person name="Priest M."/>
            <person name="Roberts A."/>
            <person name="Saif S."/>
            <person name="Shea T."/>
            <person name="Sisk P."/>
            <person name="Sykes S."/>
            <person name="Wortman J."/>
            <person name="Nusbaum C."/>
            <person name="Birren B."/>
        </authorList>
    </citation>
    <scope>NUCLEOTIDE SEQUENCE [LARGE SCALE GENOMIC DNA]</scope>
    <source>
        <strain evidence="4 5">ATCC 700293</strain>
    </source>
</reference>
<dbReference type="AlphaFoldDB" id="A0AA87NNN3"/>
<dbReference type="PANTHER" id="PTHR24366">
    <property type="entry name" value="IG(IMMUNOGLOBULIN) AND LRR(LEUCINE RICH REPEAT) DOMAINS"/>
    <property type="match status" value="1"/>
</dbReference>
<keyword evidence="2" id="KW-0677">Repeat</keyword>
<evidence type="ECO:0000256" key="1">
    <source>
        <dbReference type="ARBA" id="ARBA00022614"/>
    </source>
</evidence>
<proteinExistence type="predicted"/>
<dbReference type="Proteomes" id="UP000014634">
    <property type="component" value="Unassembled WGS sequence"/>
</dbReference>
<keyword evidence="1" id="KW-0433">Leucine-rich repeat</keyword>
<organism evidence="4 5">
    <name type="scientific">Treponema medium ATCC 700293</name>
    <dbReference type="NCBI Taxonomy" id="1125700"/>
    <lineage>
        <taxon>Bacteria</taxon>
        <taxon>Pseudomonadati</taxon>
        <taxon>Spirochaetota</taxon>
        <taxon>Spirochaetia</taxon>
        <taxon>Spirochaetales</taxon>
        <taxon>Treponemataceae</taxon>
        <taxon>Treponema</taxon>
    </lineage>
</organism>
<sequence>MKIKLWSIGLVLLLCGLSSCYPPFGAPVDVEYADIIIELDTKVHGIAVFADTVNGQPARLIGARTYTADKMQELPPFSARDKGSSPIIPLNQERIGIVGDITQIEIRGLSLFEGPPTTITGLVFKNGKHIKTLICAPHEFTAMPHFSALTELEYLELSGQVYTLSPQKQTLDLSNNKKLKVLSANTFESIALPDSPHLQKLDISVTENESFNFSQYPNLEELSLRCKTSVDLSGNPKLRIVQLSGATNDTLNLLQNPRLEQLSIHGKQLHSLILPQLSHLKYLSTSGCTLLTALDTSAMPKLEKLDCSRNSLTSLDVSNNLFLHNLYCDSNANEDGEGGIKTLILGNLPELKILNCRRNNLNVLDIEGCPHLEILNCSYNNLQTLDVSKQRELERLFCAWNRLKILDVRTCQILNDMTCSYNALTEIKIDPHNLSKAPFGIITLDIKKNRLNRATLDALLYSLPKKNAASYCEVIYQADKNKPDAYPYENEEPSIEARITATENNWTIIKR</sequence>
<dbReference type="RefSeq" id="WP_016522541.1">
    <property type="nucleotide sequence ID" value="NZ_KE332517.1"/>
</dbReference>
<evidence type="ECO:0000313" key="5">
    <source>
        <dbReference type="Proteomes" id="UP000014634"/>
    </source>
</evidence>
<comment type="caution">
    <text evidence="4">The sequence shown here is derived from an EMBL/GenBank/DDBJ whole genome shotgun (WGS) entry which is preliminary data.</text>
</comment>
<gene>
    <name evidence="4" type="ORF">HMPREF9195_00560</name>
</gene>
<evidence type="ECO:0000256" key="2">
    <source>
        <dbReference type="ARBA" id="ARBA00022737"/>
    </source>
</evidence>
<dbReference type="InterPro" id="IPR001611">
    <property type="entry name" value="Leu-rich_rpt"/>
</dbReference>